<evidence type="ECO:0000256" key="1">
    <source>
        <dbReference type="SAM" id="MobiDB-lite"/>
    </source>
</evidence>
<feature type="region of interest" description="Disordered" evidence="1">
    <location>
        <begin position="45"/>
        <end position="73"/>
    </location>
</feature>
<name>A0A0F7SKG6_PHARH</name>
<accession>A0A0F7SKG6</accession>
<protein>
    <submittedName>
        <fullName evidence="2">Uncharacterized protein</fullName>
    </submittedName>
</protein>
<proteinExistence type="predicted"/>
<organism evidence="2">
    <name type="scientific">Phaffia rhodozyma</name>
    <name type="common">Yeast</name>
    <name type="synonym">Xanthophyllomyces dendrorhous</name>
    <dbReference type="NCBI Taxonomy" id="264483"/>
    <lineage>
        <taxon>Eukaryota</taxon>
        <taxon>Fungi</taxon>
        <taxon>Dikarya</taxon>
        <taxon>Basidiomycota</taxon>
        <taxon>Agaricomycotina</taxon>
        <taxon>Tremellomycetes</taxon>
        <taxon>Cystofilobasidiales</taxon>
        <taxon>Mrakiaceae</taxon>
        <taxon>Phaffia</taxon>
    </lineage>
</organism>
<evidence type="ECO:0000313" key="2">
    <source>
        <dbReference type="EMBL" id="CDZ98183.1"/>
    </source>
</evidence>
<dbReference type="EMBL" id="LN483326">
    <property type="protein sequence ID" value="CDZ98183.1"/>
    <property type="molecule type" value="Genomic_DNA"/>
</dbReference>
<reference evidence="2" key="1">
    <citation type="submission" date="2014-08" db="EMBL/GenBank/DDBJ databases">
        <authorList>
            <person name="Sharma Rahul"/>
            <person name="Thines Marco"/>
        </authorList>
    </citation>
    <scope>NUCLEOTIDE SEQUENCE</scope>
</reference>
<sequence>MPLLNPLSTAGLVSRLSLSSVSLNRSIALTSARFTTPSPKLHAVHGHSAAHSVPPEGDINHGRSGYGFQSHDRHEHFTYPGEEQEPFEQEYLGFSNPLYLKTAAVFLLAYLGITYMPARTEREFKPNDPSWGAHDSTAKTGPDDKRPYLVRLVQYWSPSSEQIIKERFESMETERQLAERMRISLQKYPTVSSGGMILQPETFEEFNELNNLPGTVPDNSNIKIRTQQDVYNELGIDPSKDIKYDY</sequence>
<feature type="region of interest" description="Disordered" evidence="1">
    <location>
        <begin position="124"/>
        <end position="144"/>
    </location>
</feature>
<dbReference type="AlphaFoldDB" id="A0A0F7SKG6"/>